<dbReference type="Proteomes" id="UP001165060">
    <property type="component" value="Unassembled WGS sequence"/>
</dbReference>
<proteinExistence type="predicted"/>
<evidence type="ECO:0000256" key="1">
    <source>
        <dbReference type="SAM" id="Phobius"/>
    </source>
</evidence>
<gene>
    <name evidence="2" type="ORF">TeGR_g1862</name>
</gene>
<feature type="transmembrane region" description="Helical" evidence="1">
    <location>
        <begin position="79"/>
        <end position="103"/>
    </location>
</feature>
<keyword evidence="1" id="KW-0472">Membrane</keyword>
<keyword evidence="1" id="KW-1133">Transmembrane helix</keyword>
<protein>
    <submittedName>
        <fullName evidence="2">Uncharacterized protein</fullName>
    </submittedName>
</protein>
<comment type="caution">
    <text evidence="2">The sequence shown here is derived from an EMBL/GenBank/DDBJ whole genome shotgun (WGS) entry which is preliminary data.</text>
</comment>
<reference evidence="2 3" key="1">
    <citation type="journal article" date="2023" name="Commun. Biol.">
        <title>Genome analysis of Parmales, the sister group of diatoms, reveals the evolutionary specialization of diatoms from phago-mixotrophs to photoautotrophs.</title>
        <authorList>
            <person name="Ban H."/>
            <person name="Sato S."/>
            <person name="Yoshikawa S."/>
            <person name="Yamada K."/>
            <person name="Nakamura Y."/>
            <person name="Ichinomiya M."/>
            <person name="Sato N."/>
            <person name="Blanc-Mathieu R."/>
            <person name="Endo H."/>
            <person name="Kuwata A."/>
            <person name="Ogata H."/>
        </authorList>
    </citation>
    <scope>NUCLEOTIDE SEQUENCE [LARGE SCALE GENOMIC DNA]</scope>
</reference>
<keyword evidence="3" id="KW-1185">Reference proteome</keyword>
<keyword evidence="1" id="KW-0812">Transmembrane</keyword>
<dbReference type="EMBL" id="BRYB01003349">
    <property type="protein sequence ID" value="GMI35148.1"/>
    <property type="molecule type" value="Genomic_DNA"/>
</dbReference>
<sequence length="125" mass="13531">MPSPSASAKRYFLLGLLGLPFLHLSILLSNLHVFPSLAHSRLSRRHGARLPFSTLDKALVALYGPPPPPSRAVPADRELAPWVLASLASVALCSLALAAWLAWFREHGSDEMLVRTVPAAETSGW</sequence>
<evidence type="ECO:0000313" key="2">
    <source>
        <dbReference type="EMBL" id="GMI35148.1"/>
    </source>
</evidence>
<accession>A0ABQ6MYI3</accession>
<evidence type="ECO:0000313" key="3">
    <source>
        <dbReference type="Proteomes" id="UP001165060"/>
    </source>
</evidence>
<name>A0ABQ6MYI3_9STRA</name>
<organism evidence="2 3">
    <name type="scientific">Tetraparma gracilis</name>
    <dbReference type="NCBI Taxonomy" id="2962635"/>
    <lineage>
        <taxon>Eukaryota</taxon>
        <taxon>Sar</taxon>
        <taxon>Stramenopiles</taxon>
        <taxon>Ochrophyta</taxon>
        <taxon>Bolidophyceae</taxon>
        <taxon>Parmales</taxon>
        <taxon>Triparmaceae</taxon>
        <taxon>Tetraparma</taxon>
    </lineage>
</organism>